<dbReference type="STRING" id="144197.ENSSPAP00000015673"/>
<dbReference type="AlphaFoldDB" id="A0A3B5A352"/>
<sequence>MKPKAIASRLFNRNSKVADSLNVQAAKYQQHVDLITGDHPERSDQTSQGDGSCRQKKCHKEVHFAFLKENYEPLIEDEARVRAKEEKNIVNKFADFSVFQNFGQALRYTWKCLMLGLHNFLDQASPERRLPEVTSVSAQSRVPGCGGSSSRWRQQEAQVVPD</sequence>
<dbReference type="PANTHER" id="PTHR14680:SF1">
    <property type="entry name" value="REQUIRED FOR DRUG-INDUCED DEATH PROTEIN 1"/>
    <property type="match status" value="1"/>
</dbReference>
<accession>A0A3B5A352</accession>
<reference evidence="2" key="1">
    <citation type="submission" date="2023-09" db="UniProtKB">
        <authorList>
            <consortium name="Ensembl"/>
        </authorList>
    </citation>
    <scope>IDENTIFICATION</scope>
</reference>
<feature type="compositionally biased region" description="Polar residues" evidence="1">
    <location>
        <begin position="148"/>
        <end position="162"/>
    </location>
</feature>
<dbReference type="Ensembl" id="ENSSPAT00000015925.1">
    <property type="protein sequence ID" value="ENSSPAP00000015673.1"/>
    <property type="gene ID" value="ENSSPAG00000011824.1"/>
</dbReference>
<evidence type="ECO:0000313" key="2">
    <source>
        <dbReference type="Ensembl" id="ENSSPAP00000015673.1"/>
    </source>
</evidence>
<dbReference type="InterPro" id="IPR031667">
    <property type="entry name" value="RDD1"/>
</dbReference>
<evidence type="ECO:0000256" key="1">
    <source>
        <dbReference type="SAM" id="MobiDB-lite"/>
    </source>
</evidence>
<name>A0A3B5A352_9TELE</name>
<protein>
    <submittedName>
        <fullName evidence="2">Uncharacterized protein</fullName>
    </submittedName>
</protein>
<dbReference type="GeneTree" id="ENSGT01110000267400"/>
<feature type="region of interest" description="Disordered" evidence="1">
    <location>
        <begin position="131"/>
        <end position="162"/>
    </location>
</feature>
<proteinExistence type="predicted"/>
<dbReference type="PANTHER" id="PTHR14680">
    <property type="entry name" value="SI:DKEY-126G1.9-RELATED"/>
    <property type="match status" value="1"/>
</dbReference>
<dbReference type="Pfam" id="PF15828">
    <property type="entry name" value="RDD1"/>
    <property type="match status" value="1"/>
</dbReference>
<organism evidence="2">
    <name type="scientific">Stegastes partitus</name>
    <name type="common">bicolor damselfish</name>
    <dbReference type="NCBI Taxonomy" id="144197"/>
    <lineage>
        <taxon>Eukaryota</taxon>
        <taxon>Metazoa</taxon>
        <taxon>Chordata</taxon>
        <taxon>Craniata</taxon>
        <taxon>Vertebrata</taxon>
        <taxon>Euteleostomi</taxon>
        <taxon>Actinopterygii</taxon>
        <taxon>Neopterygii</taxon>
        <taxon>Teleostei</taxon>
        <taxon>Neoteleostei</taxon>
        <taxon>Acanthomorphata</taxon>
        <taxon>Ovalentaria</taxon>
        <taxon>Pomacentridae</taxon>
        <taxon>Stegastes</taxon>
    </lineage>
</organism>